<dbReference type="Gene3D" id="3.60.40.10">
    <property type="entry name" value="PPM-type phosphatase domain"/>
    <property type="match status" value="1"/>
</dbReference>
<evidence type="ECO:0000313" key="3">
    <source>
        <dbReference type="Proteomes" id="UP001524569"/>
    </source>
</evidence>
<dbReference type="InterPro" id="IPR036457">
    <property type="entry name" value="PPM-type-like_dom_sf"/>
</dbReference>
<accession>A0ABT1UC35</accession>
<dbReference type="SMART" id="SM00332">
    <property type="entry name" value="PP2Cc"/>
    <property type="match status" value="1"/>
</dbReference>
<sequence>MPAARIFNRYFVYGASDPGRVRAANEDAMLLNAATGLCLLADGMGGHGRGDIASQRTVAEVDRLIARHLPVAPVSNGSTWLGRWLKRPSGTDNGLPARQLEVLADIVREANRALYLSNRENGAVDGIGSGTTLVGCRFLPGIAQLQIFHVGDSRLYRWRGNALQLLTADHSLYRQWRDGGQIGEQPAANQLYQAIGPNPAIEPETQLVEIAPGDGFLMCSDGLTGMLGDAEIAALLSGLAPDNLEAKTRALVAAANAAGGKDNITVVLICQ</sequence>
<dbReference type="Proteomes" id="UP001524569">
    <property type="component" value="Unassembled WGS sequence"/>
</dbReference>
<name>A0ABT1UC35_9GAMM</name>
<proteinExistence type="predicted"/>
<evidence type="ECO:0000313" key="2">
    <source>
        <dbReference type="EMBL" id="MCQ8179783.1"/>
    </source>
</evidence>
<dbReference type="EMBL" id="JANIBM010000001">
    <property type="protein sequence ID" value="MCQ8179783.1"/>
    <property type="molecule type" value="Genomic_DNA"/>
</dbReference>
<dbReference type="PROSITE" id="PS51746">
    <property type="entry name" value="PPM_2"/>
    <property type="match status" value="1"/>
</dbReference>
<dbReference type="CDD" id="cd00143">
    <property type="entry name" value="PP2Cc"/>
    <property type="match status" value="1"/>
</dbReference>
<dbReference type="PANTHER" id="PTHR47992">
    <property type="entry name" value="PROTEIN PHOSPHATASE"/>
    <property type="match status" value="1"/>
</dbReference>
<dbReference type="SMART" id="SM00331">
    <property type="entry name" value="PP2C_SIG"/>
    <property type="match status" value="1"/>
</dbReference>
<protein>
    <submittedName>
        <fullName evidence="2">Protein phosphatase 2C domain-containing protein</fullName>
    </submittedName>
</protein>
<dbReference type="SUPFAM" id="SSF81606">
    <property type="entry name" value="PP2C-like"/>
    <property type="match status" value="1"/>
</dbReference>
<dbReference type="RefSeq" id="WP_256609158.1">
    <property type="nucleotide sequence ID" value="NZ_JANIBM010000001.1"/>
</dbReference>
<reference evidence="2 3" key="1">
    <citation type="submission" date="2022-07" db="EMBL/GenBank/DDBJ databases">
        <title>Methylomonas rivi sp. nov., Methylomonas rosea sp. nov., Methylomonas aureus sp. nov. and Methylomonas subterranea sp. nov., four novel methanotrophs isolated from a freshwater creek and the deep terrestrial subsurface.</title>
        <authorList>
            <person name="Abin C."/>
            <person name="Sankaranarayanan K."/>
            <person name="Garner C."/>
            <person name="Sindelar R."/>
            <person name="Kotary K."/>
            <person name="Garner R."/>
            <person name="Barclay S."/>
            <person name="Lawson P."/>
            <person name="Krumholz L."/>
        </authorList>
    </citation>
    <scope>NUCLEOTIDE SEQUENCE [LARGE SCALE GENOMIC DNA]</scope>
    <source>
        <strain evidence="2 3">SURF-1</strain>
    </source>
</reference>
<dbReference type="InterPro" id="IPR001932">
    <property type="entry name" value="PPM-type_phosphatase-like_dom"/>
</dbReference>
<gene>
    <name evidence="2" type="ORF">NP603_01560</name>
</gene>
<feature type="domain" description="PPM-type phosphatase" evidence="1">
    <location>
        <begin position="11"/>
        <end position="271"/>
    </location>
</feature>
<dbReference type="Pfam" id="PF13672">
    <property type="entry name" value="PP2C_2"/>
    <property type="match status" value="1"/>
</dbReference>
<keyword evidence="3" id="KW-1185">Reference proteome</keyword>
<dbReference type="InterPro" id="IPR015655">
    <property type="entry name" value="PP2C"/>
</dbReference>
<evidence type="ECO:0000259" key="1">
    <source>
        <dbReference type="PROSITE" id="PS51746"/>
    </source>
</evidence>
<comment type="caution">
    <text evidence="2">The sequence shown here is derived from an EMBL/GenBank/DDBJ whole genome shotgun (WGS) entry which is preliminary data.</text>
</comment>
<organism evidence="2 3">
    <name type="scientific">Methylomonas aurea</name>
    <dbReference type="NCBI Taxonomy" id="2952224"/>
    <lineage>
        <taxon>Bacteria</taxon>
        <taxon>Pseudomonadati</taxon>
        <taxon>Pseudomonadota</taxon>
        <taxon>Gammaproteobacteria</taxon>
        <taxon>Methylococcales</taxon>
        <taxon>Methylococcaceae</taxon>
        <taxon>Methylomonas</taxon>
    </lineage>
</organism>